<sequence>MTCIFCSLLDSDQIASSDYFFAVWDIDPIQEGHLLVISKRHCMSISELSNMEKLDLINFQSELIEKMELHSEILGITIASNNGKVMDDGTHFHSHLIPRYANDGFWEAINVDLKSFPRDKFESIIKSDLNG</sequence>
<feature type="domain" description="HIT" evidence="4">
    <location>
        <begin position="1"/>
        <end position="106"/>
    </location>
</feature>
<reference evidence="5 6" key="1">
    <citation type="submission" date="2016-10" db="EMBL/GenBank/DDBJ databases">
        <authorList>
            <person name="de Groot N.N."/>
        </authorList>
    </citation>
    <scope>NUCLEOTIDE SEQUENCE [LARGE SCALE GENOMIC DNA]</scope>
    <source>
        <strain evidence="5 6">A-4</strain>
    </source>
</reference>
<dbReference type="STRING" id="439219.SAMN02910293_01459"/>
<protein>
    <submittedName>
        <fullName evidence="5">HIT domain-containing protein</fullName>
    </submittedName>
</protein>
<dbReference type="InterPro" id="IPR001310">
    <property type="entry name" value="Histidine_triad_HIT"/>
</dbReference>
<evidence type="ECO:0000256" key="3">
    <source>
        <dbReference type="PROSITE-ProRule" id="PRU00464"/>
    </source>
</evidence>
<dbReference type="InterPro" id="IPR011146">
    <property type="entry name" value="HIT-like"/>
</dbReference>
<gene>
    <name evidence="5" type="ORF">SAMN02910293_01459</name>
</gene>
<feature type="active site" description="Tele-AMP-histidine intermediate" evidence="1">
    <location>
        <position position="93"/>
    </location>
</feature>
<evidence type="ECO:0000259" key="4">
    <source>
        <dbReference type="PROSITE" id="PS51084"/>
    </source>
</evidence>
<dbReference type="AlphaFoldDB" id="A0A1G6C8K7"/>
<evidence type="ECO:0000256" key="1">
    <source>
        <dbReference type="PIRSR" id="PIRSR601310-1"/>
    </source>
</evidence>
<dbReference type="PROSITE" id="PS51084">
    <property type="entry name" value="HIT_2"/>
    <property type="match status" value="1"/>
</dbReference>
<evidence type="ECO:0000313" key="6">
    <source>
        <dbReference type="Proteomes" id="UP000182508"/>
    </source>
</evidence>
<dbReference type="Gene3D" id="3.30.428.10">
    <property type="entry name" value="HIT-like"/>
    <property type="match status" value="1"/>
</dbReference>
<name>A0A1G6C8K7_9STRE</name>
<dbReference type="SUPFAM" id="SSF54197">
    <property type="entry name" value="HIT-like"/>
    <property type="match status" value="1"/>
</dbReference>
<keyword evidence="6" id="KW-1185">Reference proteome</keyword>
<dbReference type="eggNOG" id="COG0537">
    <property type="taxonomic scope" value="Bacteria"/>
</dbReference>
<dbReference type="GO" id="GO:0009117">
    <property type="term" value="P:nucleotide metabolic process"/>
    <property type="evidence" value="ECO:0007669"/>
    <property type="project" value="TreeGrafter"/>
</dbReference>
<dbReference type="PANTHER" id="PTHR46648">
    <property type="entry name" value="HIT FAMILY PROTEIN 1"/>
    <property type="match status" value="1"/>
</dbReference>
<dbReference type="PANTHER" id="PTHR46648:SF1">
    <property type="entry name" value="ADENOSINE 5'-MONOPHOSPHORAMIDASE HNT1"/>
    <property type="match status" value="1"/>
</dbReference>
<evidence type="ECO:0000313" key="5">
    <source>
        <dbReference type="EMBL" id="SDB29193.1"/>
    </source>
</evidence>
<proteinExistence type="predicted"/>
<dbReference type="Proteomes" id="UP000182508">
    <property type="component" value="Unassembled WGS sequence"/>
</dbReference>
<dbReference type="Pfam" id="PF01230">
    <property type="entry name" value="HIT"/>
    <property type="match status" value="1"/>
</dbReference>
<dbReference type="EMBL" id="FMXP01000019">
    <property type="protein sequence ID" value="SDB29193.1"/>
    <property type="molecule type" value="Genomic_DNA"/>
</dbReference>
<accession>A0A1G6C8K7</accession>
<dbReference type="GO" id="GO:0003824">
    <property type="term" value="F:catalytic activity"/>
    <property type="evidence" value="ECO:0007669"/>
    <property type="project" value="InterPro"/>
</dbReference>
<dbReference type="RefSeq" id="WP_074486198.1">
    <property type="nucleotide sequence ID" value="NZ_FMXP01000019.1"/>
</dbReference>
<evidence type="ECO:0000256" key="2">
    <source>
        <dbReference type="PIRSR" id="PIRSR601310-3"/>
    </source>
</evidence>
<feature type="short sequence motif" description="Histidine triad motif" evidence="2 3">
    <location>
        <begin position="91"/>
        <end position="95"/>
    </location>
</feature>
<organism evidence="5 6">
    <name type="scientific">Streptococcus henryi</name>
    <dbReference type="NCBI Taxonomy" id="439219"/>
    <lineage>
        <taxon>Bacteria</taxon>
        <taxon>Bacillati</taxon>
        <taxon>Bacillota</taxon>
        <taxon>Bacilli</taxon>
        <taxon>Lactobacillales</taxon>
        <taxon>Streptococcaceae</taxon>
        <taxon>Streptococcus</taxon>
    </lineage>
</organism>
<dbReference type="InterPro" id="IPR036265">
    <property type="entry name" value="HIT-like_sf"/>
</dbReference>